<reference evidence="2 3" key="1">
    <citation type="submission" date="2021-01" db="EMBL/GenBank/DDBJ databases">
        <title>Whole genome shotgun sequence of Actinoplanes couchii NBRC 106145.</title>
        <authorList>
            <person name="Komaki H."/>
            <person name="Tamura T."/>
        </authorList>
    </citation>
    <scope>NUCLEOTIDE SEQUENCE [LARGE SCALE GENOMIC DNA]</scope>
    <source>
        <strain evidence="2 3">NBRC 106145</strain>
    </source>
</reference>
<dbReference type="EMBL" id="BOMG01000011">
    <property type="protein sequence ID" value="GID52192.1"/>
    <property type="molecule type" value="Genomic_DNA"/>
</dbReference>
<evidence type="ECO:0000313" key="3">
    <source>
        <dbReference type="Proteomes" id="UP000612282"/>
    </source>
</evidence>
<protein>
    <recommendedName>
        <fullName evidence="4">Secreted protein</fullName>
    </recommendedName>
</protein>
<evidence type="ECO:0008006" key="4">
    <source>
        <dbReference type="Google" id="ProtNLM"/>
    </source>
</evidence>
<feature type="transmembrane region" description="Helical" evidence="1">
    <location>
        <begin position="229"/>
        <end position="252"/>
    </location>
</feature>
<gene>
    <name evidence="2" type="ORF">Aco03nite_005960</name>
</gene>
<evidence type="ECO:0000313" key="2">
    <source>
        <dbReference type="EMBL" id="GID52192.1"/>
    </source>
</evidence>
<feature type="transmembrane region" description="Helical" evidence="1">
    <location>
        <begin position="400"/>
        <end position="419"/>
    </location>
</feature>
<dbReference type="Proteomes" id="UP000612282">
    <property type="component" value="Unassembled WGS sequence"/>
</dbReference>
<sequence length="425" mass="44855">MTAVQAPPRVALRRLAGMRHSSPGRLQLMLAVLLVLACLAGLVTGLTAWSAGTGTADLRDRAQPLLAEAETIQSSLADADTTAALAFLAGGLEPPALTARYDKDLADAATALTSAARRVPQDGPAGEAIRAVATGLNDYAALVATARALNRQGKPVGASYLSTASKLNRETLQPQAEILFREAGREAEAGYTNARSTWWLTLLGVLVAALVAALLVIQIRLSRSTRRTFNLPLLTASALTLLLLAGTAAVFLHQRAKLTDAVRLGSAPVETLAEMRVLVLRERADEALTLVARAGSGTLETEFKTIRGQVTFDGPELRPVGDRMSTATAQHDGYVTLHEKIRSLDDNGDYEGAVELAVGDETSTAFDQLTKTLDDASADRRAAFDGQIGSAGRGLGSLTVLGPLLALVICLFAVIGLRARLEEYR</sequence>
<feature type="transmembrane region" description="Helical" evidence="1">
    <location>
        <begin position="198"/>
        <end position="217"/>
    </location>
</feature>
<comment type="caution">
    <text evidence="2">The sequence shown here is derived from an EMBL/GenBank/DDBJ whole genome shotgun (WGS) entry which is preliminary data.</text>
</comment>
<keyword evidence="1" id="KW-0812">Transmembrane</keyword>
<keyword evidence="1" id="KW-0472">Membrane</keyword>
<proteinExistence type="predicted"/>
<accession>A0ABQ3X114</accession>
<keyword evidence="1" id="KW-1133">Transmembrane helix</keyword>
<organism evidence="2 3">
    <name type="scientific">Actinoplanes couchii</name>
    <dbReference type="NCBI Taxonomy" id="403638"/>
    <lineage>
        <taxon>Bacteria</taxon>
        <taxon>Bacillati</taxon>
        <taxon>Actinomycetota</taxon>
        <taxon>Actinomycetes</taxon>
        <taxon>Micromonosporales</taxon>
        <taxon>Micromonosporaceae</taxon>
        <taxon>Actinoplanes</taxon>
    </lineage>
</organism>
<dbReference type="RefSeq" id="WP_239144863.1">
    <property type="nucleotide sequence ID" value="NZ_BAAAQE010000020.1"/>
</dbReference>
<keyword evidence="3" id="KW-1185">Reference proteome</keyword>
<evidence type="ECO:0000256" key="1">
    <source>
        <dbReference type="SAM" id="Phobius"/>
    </source>
</evidence>
<name>A0ABQ3X114_9ACTN</name>